<dbReference type="EMBL" id="OCST01000004">
    <property type="protein sequence ID" value="SOE68913.1"/>
    <property type="molecule type" value="Genomic_DNA"/>
</dbReference>
<evidence type="ECO:0008006" key="3">
    <source>
        <dbReference type="Google" id="ProtNLM"/>
    </source>
</evidence>
<sequence length="603" mass="67707">MSRPTNLSKYEEADQWMCHSFGAGMRDYLDSTMADPIGVAVVEVDRLIKKSGVRNSLRDWQAQDAKSAAGRPAIFTPAAALGLILLQLRLGKSPLITHMTQTVLGLNATHRKVLGLTYDEIDERLYDRIWTAIMRLIRLVDEFPGRRDKILTQAEFIAVKKARDAADTQMRRERMFILANTLIEASRQMMRQDLLDRYEGNVAIDATCVPIAGKLGNPSSKVLVGDRRSINYDAGYYRGTGSHDAVTHSDATVLKKTEPGVKHHAKSRAKLVWGTELEISRTTANLHEKEDLFPMITTAVSFHVPGAIKGEGLRLVQSIKARGHRINLVIVDRAYNYGIYNEFAVPVRRLGGKLVVTYQDQHLGAQAYDARGFVQISGTWHLDTIPQVLRDADKVILGARNKFKKSKAKDSRSVRSDIKAAEDLYAKQVAKRRNYMLKAKGQMDENLTRRYLLPTTTAEYAMWKRRPGTHQGDTVMMKHPEVVDPADTNPSGLKHEQYFPFGDKDWSAAMGLRNGVESVNRNIKRAQYEDLANPDHRAVRGNTYTYLVGALSTVVENLRQILSFYKRQLATKSLTPKNDSIPAVFWQSDLFPNGSDTGQQPPG</sequence>
<proteinExistence type="predicted"/>
<protein>
    <recommendedName>
        <fullName evidence="3">Transposase</fullName>
    </recommendedName>
</protein>
<evidence type="ECO:0000313" key="1">
    <source>
        <dbReference type="EMBL" id="SOE68913.1"/>
    </source>
</evidence>
<keyword evidence="2" id="KW-1185">Reference proteome</keyword>
<gene>
    <name evidence="1" type="ORF">SAMN06296378_1866</name>
</gene>
<dbReference type="Proteomes" id="UP000219440">
    <property type="component" value="Unassembled WGS sequence"/>
</dbReference>
<reference evidence="1 2" key="1">
    <citation type="submission" date="2017-09" db="EMBL/GenBank/DDBJ databases">
        <authorList>
            <person name="Ehlers B."/>
            <person name="Leendertz F.H."/>
        </authorList>
    </citation>
    <scope>NUCLEOTIDE SEQUENCE [LARGE SCALE GENOMIC DNA]</scope>
    <source>
        <strain evidence="1 2">CGMCC 1.05381</strain>
    </source>
</reference>
<dbReference type="AlphaFoldDB" id="A0A2C8ZTR6"/>
<name>A0A2C8ZTR6_9MICO</name>
<evidence type="ECO:0000313" key="2">
    <source>
        <dbReference type="Proteomes" id="UP000219440"/>
    </source>
</evidence>
<accession>A0A2C8ZTR6</accession>
<organism evidence="1 2">
    <name type="scientific">Salinibacterium xinjiangense</name>
    <dbReference type="NCBI Taxonomy" id="386302"/>
    <lineage>
        <taxon>Bacteria</taxon>
        <taxon>Bacillati</taxon>
        <taxon>Actinomycetota</taxon>
        <taxon>Actinomycetes</taxon>
        <taxon>Micrococcales</taxon>
        <taxon>Microbacteriaceae</taxon>
        <taxon>Salinibacterium</taxon>
    </lineage>
</organism>